<accession>A0AAU7VGG5</accession>
<dbReference type="EMBL" id="PP882867">
    <property type="protein sequence ID" value="XBW75342.1"/>
    <property type="molecule type" value="Genomic_DNA"/>
</dbReference>
<proteinExistence type="predicted"/>
<reference evidence="1" key="1">
    <citation type="submission" date="2024-06" db="EMBL/GenBank/DDBJ databases">
        <authorList>
            <person name="Lu L."/>
            <person name="Wei N."/>
            <person name="Zhang R."/>
        </authorList>
    </citation>
    <scope>NUCLEOTIDE SEQUENCE</scope>
</reference>
<protein>
    <submittedName>
        <fullName evidence="1">Uncharacterized protein</fullName>
    </submittedName>
</protein>
<organism evidence="1">
    <name type="scientific">Dinoroseobacter phage vB_DshS_R26L</name>
    <dbReference type="NCBI Taxonomy" id="3161158"/>
    <lineage>
        <taxon>Viruses</taxon>
        <taxon>Duplodnaviria</taxon>
        <taxon>Heunggongvirae</taxon>
        <taxon>Uroviricota</taxon>
        <taxon>Caudoviricetes</taxon>
        <taxon>Nanhaivirus</taxon>
    </lineage>
</organism>
<gene>
    <name evidence="1" type="ORF">vBDshSR26L_27</name>
</gene>
<name>A0AAU7VGG5_9CAUD</name>
<evidence type="ECO:0000313" key="1">
    <source>
        <dbReference type="EMBL" id="XBW75342.1"/>
    </source>
</evidence>
<sequence>MSTDLAQQQPPRGEGLMIVNGDSAVVFGTPGMVHGQFFATVKHLKAEHVKAGSPQSNQGF</sequence>